<name>C6M1P3_NEISI</name>
<gene>
    <name evidence="1" type="ORF">NEISICOT_00428</name>
</gene>
<dbReference type="EMBL" id="ACKO02000002">
    <property type="protein sequence ID" value="EET45721.1"/>
    <property type="molecule type" value="Genomic_DNA"/>
</dbReference>
<organism evidence="1 2">
    <name type="scientific">Neisseria sicca ATCC 29256</name>
    <dbReference type="NCBI Taxonomy" id="547045"/>
    <lineage>
        <taxon>Bacteria</taxon>
        <taxon>Pseudomonadati</taxon>
        <taxon>Pseudomonadota</taxon>
        <taxon>Betaproteobacteria</taxon>
        <taxon>Neisseriales</taxon>
        <taxon>Neisseriaceae</taxon>
        <taxon>Neisseria</taxon>
    </lineage>
</organism>
<evidence type="ECO:0000313" key="1">
    <source>
        <dbReference type="EMBL" id="EET45721.1"/>
    </source>
</evidence>
<accession>C6M1P3</accession>
<comment type="caution">
    <text evidence="1">The sequence shown here is derived from an EMBL/GenBank/DDBJ whole genome shotgun (WGS) entry which is preliminary data.</text>
</comment>
<evidence type="ECO:0000313" key="2">
    <source>
        <dbReference type="Proteomes" id="UP000005365"/>
    </source>
</evidence>
<dbReference type="AlphaFoldDB" id="C6M1P3"/>
<proteinExistence type="predicted"/>
<sequence length="187" mass="21004">MLVFGAEIVPPLADAMRFVYGEKADGLLIEKTQETVGNEPLRCDVEQFQTTLGEFVRHLAGFFHRCTAVDRCCFYACGVQARHLVIHQGDQRRNDDGDTFAHQRGNLVTQRLAPTRRHQYQQASAACQCIDDSLLLAAKFGIAEYFVQNLLGGRLGHDDSVGREKRYFSGFRHCLHGGYLSYPHGVV</sequence>
<dbReference type="eggNOG" id="ENOG502ZV9Y">
    <property type="taxonomic scope" value="Bacteria"/>
</dbReference>
<keyword evidence="2" id="KW-1185">Reference proteome</keyword>
<protein>
    <submittedName>
        <fullName evidence="1">Uncharacterized protein</fullName>
    </submittedName>
</protein>
<reference evidence="1" key="1">
    <citation type="submission" date="2009-07" db="EMBL/GenBank/DDBJ databases">
        <authorList>
            <person name="Weinstock G."/>
            <person name="Sodergren E."/>
            <person name="Clifton S."/>
            <person name="Fulton L."/>
            <person name="Fulton B."/>
            <person name="Courtney L."/>
            <person name="Fronick C."/>
            <person name="Harrison M."/>
            <person name="Strong C."/>
            <person name="Farmer C."/>
            <person name="Delahaunty K."/>
            <person name="Markovic C."/>
            <person name="Hall O."/>
            <person name="Minx P."/>
            <person name="Tomlinson C."/>
            <person name="Mitreva M."/>
            <person name="Nelson J."/>
            <person name="Hou S."/>
            <person name="Wollam A."/>
            <person name="Pepin K.H."/>
            <person name="Johnson M."/>
            <person name="Bhonagiri V."/>
            <person name="Nash W.E."/>
            <person name="Warren W."/>
            <person name="Chinwalla A."/>
            <person name="Mardis E.R."/>
            <person name="Wilson R.K."/>
        </authorList>
    </citation>
    <scope>NUCLEOTIDE SEQUENCE [LARGE SCALE GENOMIC DNA]</scope>
    <source>
        <strain evidence="1">ATCC 29256</strain>
    </source>
</reference>
<dbReference type="Proteomes" id="UP000005365">
    <property type="component" value="Unassembled WGS sequence"/>
</dbReference>